<keyword evidence="2" id="KW-0812">Transmembrane</keyword>
<feature type="region of interest" description="Disordered" evidence="1">
    <location>
        <begin position="455"/>
        <end position="483"/>
    </location>
</feature>
<evidence type="ECO:0000256" key="2">
    <source>
        <dbReference type="SAM" id="Phobius"/>
    </source>
</evidence>
<comment type="caution">
    <text evidence="3">The sequence shown here is derived from an EMBL/GenBank/DDBJ whole genome shotgun (WGS) entry which is preliminary data.</text>
</comment>
<gene>
    <name evidence="3" type="ORF">HMPREF0058_1996</name>
</gene>
<protein>
    <submittedName>
        <fullName evidence="3">Putative esterase</fullName>
    </submittedName>
</protein>
<evidence type="ECO:0000256" key="1">
    <source>
        <dbReference type="SAM" id="MobiDB-lite"/>
    </source>
</evidence>
<dbReference type="GO" id="GO:0016747">
    <property type="term" value="F:acyltransferase activity, transferring groups other than amino-acyl groups"/>
    <property type="evidence" value="ECO:0007669"/>
    <property type="project" value="TreeGrafter"/>
</dbReference>
<feature type="transmembrane region" description="Helical" evidence="2">
    <location>
        <begin position="426"/>
        <end position="446"/>
    </location>
</feature>
<keyword evidence="2" id="KW-1133">Transmembrane helix</keyword>
<dbReference type="EMBL" id="ACFH01000181">
    <property type="protein sequence ID" value="EEH65162.1"/>
    <property type="molecule type" value="Genomic_DNA"/>
</dbReference>
<dbReference type="Pfam" id="PF00756">
    <property type="entry name" value="Esterase"/>
    <property type="match status" value="1"/>
</dbReference>
<accession>C0W802</accession>
<dbReference type="STRING" id="103621.GCA_001067145_01167"/>
<dbReference type="HOGENOM" id="CLU_515489_0_0_11"/>
<feature type="transmembrane region" description="Helical" evidence="2">
    <location>
        <begin position="31"/>
        <end position="52"/>
    </location>
</feature>
<proteinExistence type="predicted"/>
<dbReference type="PANTHER" id="PTHR48098">
    <property type="entry name" value="ENTEROCHELIN ESTERASE-RELATED"/>
    <property type="match status" value="1"/>
</dbReference>
<dbReference type="Gene3D" id="3.40.50.1820">
    <property type="entry name" value="alpha/beta hydrolase"/>
    <property type="match status" value="1"/>
</dbReference>
<dbReference type="Proteomes" id="UP000004778">
    <property type="component" value="Unassembled WGS sequence"/>
</dbReference>
<dbReference type="SUPFAM" id="SSF53474">
    <property type="entry name" value="alpha/beta-Hydrolases"/>
    <property type="match status" value="1"/>
</dbReference>
<dbReference type="InterPro" id="IPR029058">
    <property type="entry name" value="AB_hydrolase_fold"/>
</dbReference>
<dbReference type="ESTHER" id="9acto-c0w802">
    <property type="family name" value="A85-Est-Putative"/>
</dbReference>
<feature type="region of interest" description="Disordered" evidence="1">
    <location>
        <begin position="115"/>
        <end position="137"/>
    </location>
</feature>
<reference evidence="3 4" key="1">
    <citation type="submission" date="2009-01" db="EMBL/GenBank/DDBJ databases">
        <authorList>
            <person name="Qin X."/>
            <person name="Bachman B."/>
            <person name="Battles P."/>
            <person name="Bell A."/>
            <person name="Bess C."/>
            <person name="Bickham C."/>
            <person name="Chaboub L."/>
            <person name="Chen D."/>
            <person name="Coyle M."/>
            <person name="Deiros D.R."/>
            <person name="Dinh H."/>
            <person name="Forbes L."/>
            <person name="Fowler G."/>
            <person name="Francisco L."/>
            <person name="Fu Q."/>
            <person name="Gubbala S."/>
            <person name="Hale W."/>
            <person name="Han Y."/>
            <person name="Hemphill L."/>
            <person name="Highlander S.K."/>
            <person name="Hirani K."/>
            <person name="Hogues M."/>
            <person name="Jackson L."/>
            <person name="Jakkamsetti A."/>
            <person name="Javaid M."/>
            <person name="Jiang H."/>
            <person name="Korchina V."/>
            <person name="Kovar C."/>
            <person name="Lara F."/>
            <person name="Lee S."/>
            <person name="Mata R."/>
            <person name="Mathew T."/>
            <person name="Moen C."/>
            <person name="Morales K."/>
            <person name="Munidasa M."/>
            <person name="Nazareth L."/>
            <person name="Ngo R."/>
            <person name="Nguyen L."/>
            <person name="Okwuonu G."/>
            <person name="Ongeri F."/>
            <person name="Patil S."/>
            <person name="Petrosino J."/>
            <person name="Pham C."/>
            <person name="Pham P."/>
            <person name="Pu L.-L."/>
            <person name="Puazo M."/>
            <person name="Raj R."/>
            <person name="Reid J."/>
            <person name="Rouhana J."/>
            <person name="Saada N."/>
            <person name="Shang Y."/>
            <person name="Simmons D."/>
            <person name="Thornton R."/>
            <person name="Warren J."/>
            <person name="Weissenberger G."/>
            <person name="Zhang J."/>
            <person name="Zhang L."/>
            <person name="Zhou C."/>
            <person name="Zhu D."/>
            <person name="Muzny D."/>
            <person name="Worley K."/>
            <person name="Gibbs R."/>
        </authorList>
    </citation>
    <scope>NUCLEOTIDE SEQUENCE [LARGE SCALE GENOMIC DNA]</scope>
    <source>
        <strain evidence="3 4">DSM 15434</strain>
    </source>
</reference>
<dbReference type="InterPro" id="IPR050583">
    <property type="entry name" value="Mycobacterial_A85_antigen"/>
</dbReference>
<dbReference type="AlphaFoldDB" id="C0W802"/>
<sequence length="528" mass="55625">MRETLITTLAGEPRALAPQALTHVSLVSTSLVHTVFLAAVVAVVLTGVLVAVRVRPGQRRAPRALLVSTVAALVLSQVLVLAAVGLRVNASLGFVQTVGDLAAVASSRDSQTEAQLAPVGAASAQDGPTQPPAEFTPAQDGFVKASVTGARSGVTQEVWVWTPQGYSTTDQRSYPVIVFLYGDPGSASGTVDTLKASQAMQAAIDSGALPPAIFVIPDLNADEQQKSSPDCADIVGHAKIGTWIQDDVPAVVRASFPNVSKDRHQWALAGLSSGGYCAGWTAIMRSDVYSSAIMMSGYDVPVLGGMSTSAELRRENTLSTLITHHAHQPLDLWVLGAQDDHDSAEVARNLRETAPSSDSVEITTPSSGGHSWTLWSSHLPQALTWWGQKMGVASASSAAGPADSVTPDTGRGGLARLADTVLPVDAVWTIALAWVAALAVSVLAVCRRRASRWSAPGRLSRGGQDRPTAQRGQSSGPGRSGVPCGSWRARWYGRRWWAWPVCSRPSRSVCWPTTWGSSTPPGGTRRRT</sequence>
<name>C0W802_9ACTO</name>
<dbReference type="OrthoDB" id="3723842at2"/>
<dbReference type="RefSeq" id="WP_006548903.1">
    <property type="nucleotide sequence ID" value="NZ_DS999575.1"/>
</dbReference>
<keyword evidence="2" id="KW-0472">Membrane</keyword>
<dbReference type="PANTHER" id="PTHR48098:SF1">
    <property type="entry name" value="DIACYLGLYCEROL ACYLTRANSFERASE_MYCOLYLTRANSFERASE AG85A"/>
    <property type="match status" value="1"/>
</dbReference>
<feature type="transmembrane region" description="Helical" evidence="2">
    <location>
        <begin position="64"/>
        <end position="86"/>
    </location>
</feature>
<dbReference type="eggNOG" id="COG0627">
    <property type="taxonomic scope" value="Bacteria"/>
</dbReference>
<organism evidence="3 4">
    <name type="scientific">Actinomyces urogenitalis DSM 15434</name>
    <dbReference type="NCBI Taxonomy" id="525246"/>
    <lineage>
        <taxon>Bacteria</taxon>
        <taxon>Bacillati</taxon>
        <taxon>Actinomycetota</taxon>
        <taxon>Actinomycetes</taxon>
        <taxon>Actinomycetales</taxon>
        <taxon>Actinomycetaceae</taxon>
        <taxon>Actinomyces</taxon>
    </lineage>
</organism>
<keyword evidence="4" id="KW-1185">Reference proteome</keyword>
<feature type="compositionally biased region" description="Low complexity" evidence="1">
    <location>
        <begin position="470"/>
        <end position="483"/>
    </location>
</feature>
<dbReference type="InterPro" id="IPR000801">
    <property type="entry name" value="Esterase-like"/>
</dbReference>
<evidence type="ECO:0000313" key="3">
    <source>
        <dbReference type="EMBL" id="EEH65162.1"/>
    </source>
</evidence>
<evidence type="ECO:0000313" key="4">
    <source>
        <dbReference type="Proteomes" id="UP000004778"/>
    </source>
</evidence>